<evidence type="ECO:0000313" key="3">
    <source>
        <dbReference type="Proteomes" id="UP001211907"/>
    </source>
</evidence>
<evidence type="ECO:0000256" key="1">
    <source>
        <dbReference type="SAM" id="MobiDB-lite"/>
    </source>
</evidence>
<dbReference type="EMBL" id="JADGJH010003319">
    <property type="protein sequence ID" value="KAJ3091847.1"/>
    <property type="molecule type" value="Genomic_DNA"/>
</dbReference>
<reference evidence="2" key="1">
    <citation type="submission" date="2020-05" db="EMBL/GenBank/DDBJ databases">
        <title>Phylogenomic resolution of chytrid fungi.</title>
        <authorList>
            <person name="Stajich J.E."/>
            <person name="Amses K."/>
            <person name="Simmons R."/>
            <person name="Seto K."/>
            <person name="Myers J."/>
            <person name="Bonds A."/>
            <person name="Quandt C.A."/>
            <person name="Barry K."/>
            <person name="Liu P."/>
            <person name="Grigoriev I."/>
            <person name="Longcore J.E."/>
            <person name="James T.Y."/>
        </authorList>
    </citation>
    <scope>NUCLEOTIDE SEQUENCE</scope>
    <source>
        <strain evidence="2">JEL0513</strain>
    </source>
</reference>
<comment type="caution">
    <text evidence="2">The sequence shown here is derived from an EMBL/GenBank/DDBJ whole genome shotgun (WGS) entry which is preliminary data.</text>
</comment>
<proteinExistence type="predicted"/>
<dbReference type="AlphaFoldDB" id="A0AAD5SR42"/>
<feature type="region of interest" description="Disordered" evidence="1">
    <location>
        <begin position="38"/>
        <end position="58"/>
    </location>
</feature>
<organism evidence="2 3">
    <name type="scientific">Physocladia obscura</name>
    <dbReference type="NCBI Taxonomy" id="109957"/>
    <lineage>
        <taxon>Eukaryota</taxon>
        <taxon>Fungi</taxon>
        <taxon>Fungi incertae sedis</taxon>
        <taxon>Chytridiomycota</taxon>
        <taxon>Chytridiomycota incertae sedis</taxon>
        <taxon>Chytridiomycetes</taxon>
        <taxon>Chytridiales</taxon>
        <taxon>Chytriomycetaceae</taxon>
        <taxon>Physocladia</taxon>
    </lineage>
</organism>
<gene>
    <name evidence="2" type="ORF">HK100_007081</name>
</gene>
<accession>A0AAD5SR42</accession>
<keyword evidence="3" id="KW-1185">Reference proteome</keyword>
<dbReference type="Proteomes" id="UP001211907">
    <property type="component" value="Unassembled WGS sequence"/>
</dbReference>
<evidence type="ECO:0000313" key="2">
    <source>
        <dbReference type="EMBL" id="KAJ3091847.1"/>
    </source>
</evidence>
<sequence>MDEDSCNSDHKERIPKKPTVKIGYNITEILGIFGEEKKNGSQDAMQIDEDSLTPKIKI</sequence>
<feature type="non-terminal residue" evidence="2">
    <location>
        <position position="58"/>
    </location>
</feature>
<protein>
    <submittedName>
        <fullName evidence="2">Uncharacterized protein</fullName>
    </submittedName>
</protein>
<name>A0AAD5SR42_9FUNG</name>